<sequence length="323" mass="36125">MTDEGQLPWQPDSELEGFETQAIEVAIQAKEYYATLVRAAHNPVTPKIAILYLHGFTDYFFQRHLADACIDEGFSFYALDLHGYGRSLRTGVRANYCDSIDEYFPEIDEAIARIKASGAERVIINAHSTGGLISALYAHRGEGRAQLSGLILNSPFFDFALSGLHRIALKVLAAMGRVLPKCSYHHGMPSLYGQSIYCGYRGEWDFNLTFKPVVGFPIYLGWLRAIVRAQRELKAGLSIQCPVLVLHSARSLKLPRAWTDELMSADVVLDVDHMRRYGPGLGDQVTLAEIEGGMHDLMLSPHPVRETVLSSMFRWLGQISRVH</sequence>
<dbReference type="Proteomes" id="UP001139319">
    <property type="component" value="Unassembled WGS sequence"/>
</dbReference>
<accession>A0A9X2KX26</accession>
<dbReference type="RefSeq" id="WP_253968727.1">
    <property type="nucleotide sequence ID" value="NZ_JAMFTH010000005.1"/>
</dbReference>
<proteinExistence type="predicted"/>
<evidence type="ECO:0000313" key="3">
    <source>
        <dbReference type="Proteomes" id="UP001139319"/>
    </source>
</evidence>
<keyword evidence="2" id="KW-0378">Hydrolase</keyword>
<dbReference type="PANTHER" id="PTHR11614">
    <property type="entry name" value="PHOSPHOLIPASE-RELATED"/>
    <property type="match status" value="1"/>
</dbReference>
<comment type="caution">
    <text evidence="2">The sequence shown here is derived from an EMBL/GenBank/DDBJ whole genome shotgun (WGS) entry which is preliminary data.</text>
</comment>
<dbReference type="AlphaFoldDB" id="A0A9X2KX26"/>
<reference evidence="2" key="2">
    <citation type="submission" date="2023-01" db="EMBL/GenBank/DDBJ databases">
        <title>Gilvimarinus xylanilyticus HB14 isolated from Caulerpa lentillifera aquaculture base in Hainan, China.</title>
        <authorList>
            <person name="Zhang Y.-J."/>
        </authorList>
    </citation>
    <scope>NUCLEOTIDE SEQUENCE</scope>
    <source>
        <strain evidence="2">HB14</strain>
    </source>
</reference>
<dbReference type="GO" id="GO:0016787">
    <property type="term" value="F:hydrolase activity"/>
    <property type="evidence" value="ECO:0007669"/>
    <property type="project" value="UniProtKB-KW"/>
</dbReference>
<gene>
    <name evidence="2" type="ORF">M6D89_14105</name>
</gene>
<protein>
    <submittedName>
        <fullName evidence="2">Alpha/beta hydrolase</fullName>
    </submittedName>
</protein>
<dbReference type="InterPro" id="IPR051044">
    <property type="entry name" value="MAG_DAG_Lipase"/>
</dbReference>
<dbReference type="EMBL" id="JAMFTH010000005">
    <property type="protein sequence ID" value="MCP8900435.1"/>
    <property type="molecule type" value="Genomic_DNA"/>
</dbReference>
<organism evidence="2 3">
    <name type="scientific">Gilvimarinus xylanilyticus</name>
    <dbReference type="NCBI Taxonomy" id="2944139"/>
    <lineage>
        <taxon>Bacteria</taxon>
        <taxon>Pseudomonadati</taxon>
        <taxon>Pseudomonadota</taxon>
        <taxon>Gammaproteobacteria</taxon>
        <taxon>Cellvibrionales</taxon>
        <taxon>Cellvibrionaceae</taxon>
        <taxon>Gilvimarinus</taxon>
    </lineage>
</organism>
<evidence type="ECO:0000313" key="2">
    <source>
        <dbReference type="EMBL" id="MCP8900435.1"/>
    </source>
</evidence>
<dbReference type="InterPro" id="IPR022742">
    <property type="entry name" value="Hydrolase_4"/>
</dbReference>
<reference evidence="2" key="1">
    <citation type="submission" date="2022-05" db="EMBL/GenBank/DDBJ databases">
        <authorList>
            <person name="Sun H.-N."/>
        </authorList>
    </citation>
    <scope>NUCLEOTIDE SEQUENCE</scope>
    <source>
        <strain evidence="2">HB14</strain>
    </source>
</reference>
<dbReference type="InterPro" id="IPR029058">
    <property type="entry name" value="AB_hydrolase_fold"/>
</dbReference>
<name>A0A9X2KX26_9GAMM</name>
<dbReference type="Pfam" id="PF12146">
    <property type="entry name" value="Hydrolase_4"/>
    <property type="match status" value="1"/>
</dbReference>
<dbReference type="SUPFAM" id="SSF53474">
    <property type="entry name" value="alpha/beta-Hydrolases"/>
    <property type="match status" value="1"/>
</dbReference>
<keyword evidence="3" id="KW-1185">Reference proteome</keyword>
<feature type="domain" description="Serine aminopeptidase S33" evidence="1">
    <location>
        <begin position="46"/>
        <end position="250"/>
    </location>
</feature>
<evidence type="ECO:0000259" key="1">
    <source>
        <dbReference type="Pfam" id="PF12146"/>
    </source>
</evidence>
<dbReference type="Gene3D" id="3.40.50.1820">
    <property type="entry name" value="alpha/beta hydrolase"/>
    <property type="match status" value="1"/>
</dbReference>